<evidence type="ECO:0000256" key="1">
    <source>
        <dbReference type="ARBA" id="ARBA00007471"/>
    </source>
</evidence>
<accession>A0A834IIR0</accession>
<dbReference type="Gene3D" id="2.30.29.30">
    <property type="entry name" value="Pleckstrin-homology domain (PH domain)/Phosphotyrosine-binding domain (PTB)"/>
    <property type="match status" value="1"/>
</dbReference>
<dbReference type="PROSITE" id="PS51339">
    <property type="entry name" value="PPASE_MYOTUBULARIN"/>
    <property type="match status" value="1"/>
</dbReference>
<dbReference type="GO" id="GO:0005737">
    <property type="term" value="C:cytoplasm"/>
    <property type="evidence" value="ECO:0007669"/>
    <property type="project" value="TreeGrafter"/>
</dbReference>
<dbReference type="Pfam" id="PF06602">
    <property type="entry name" value="Myotub-related"/>
    <property type="match status" value="2"/>
</dbReference>
<name>A0A834IIR0_RHYFE</name>
<evidence type="ECO:0000313" key="4">
    <source>
        <dbReference type="Proteomes" id="UP000625711"/>
    </source>
</evidence>
<organism evidence="3 4">
    <name type="scientific">Rhynchophorus ferrugineus</name>
    <name type="common">Red palm weevil</name>
    <name type="synonym">Curculio ferrugineus</name>
    <dbReference type="NCBI Taxonomy" id="354439"/>
    <lineage>
        <taxon>Eukaryota</taxon>
        <taxon>Metazoa</taxon>
        <taxon>Ecdysozoa</taxon>
        <taxon>Arthropoda</taxon>
        <taxon>Hexapoda</taxon>
        <taxon>Insecta</taxon>
        <taxon>Pterygota</taxon>
        <taxon>Neoptera</taxon>
        <taxon>Endopterygota</taxon>
        <taxon>Coleoptera</taxon>
        <taxon>Polyphaga</taxon>
        <taxon>Cucujiformia</taxon>
        <taxon>Curculionidae</taxon>
        <taxon>Dryophthorinae</taxon>
        <taxon>Rhynchophorus</taxon>
    </lineage>
</organism>
<protein>
    <recommendedName>
        <fullName evidence="2">Myotubularin phosphatase domain-containing protein</fullName>
    </recommendedName>
</protein>
<keyword evidence="4" id="KW-1185">Reference proteome</keyword>
<dbReference type="AlphaFoldDB" id="A0A834IIR0"/>
<dbReference type="OrthoDB" id="271628at2759"/>
<dbReference type="InterPro" id="IPR030564">
    <property type="entry name" value="Myotubularin"/>
</dbReference>
<dbReference type="SUPFAM" id="SSF50729">
    <property type="entry name" value="PH domain-like"/>
    <property type="match status" value="1"/>
</dbReference>
<dbReference type="InterPro" id="IPR011993">
    <property type="entry name" value="PH-like_dom_sf"/>
</dbReference>
<dbReference type="Proteomes" id="UP000625711">
    <property type="component" value="Unassembled WGS sequence"/>
</dbReference>
<dbReference type="PANTHER" id="PTHR10807">
    <property type="entry name" value="MYOTUBULARIN-RELATED"/>
    <property type="match status" value="1"/>
</dbReference>
<dbReference type="EMBL" id="JAACXV010000232">
    <property type="protein sequence ID" value="KAF7281630.1"/>
    <property type="molecule type" value="Genomic_DNA"/>
</dbReference>
<dbReference type="SUPFAM" id="SSF52799">
    <property type="entry name" value="(Phosphotyrosine protein) phosphatases II"/>
    <property type="match status" value="1"/>
</dbReference>
<dbReference type="InterPro" id="IPR029021">
    <property type="entry name" value="Prot-tyrosine_phosphatase-like"/>
</dbReference>
<feature type="domain" description="Myotubularin phosphatase" evidence="2">
    <location>
        <begin position="186"/>
        <end position="540"/>
    </location>
</feature>
<proteinExistence type="inferred from homology"/>
<comment type="similarity">
    <text evidence="1">Belongs to the protein-tyrosine phosphatase family. Non-receptor class myotubularin subfamily.</text>
</comment>
<evidence type="ECO:0000259" key="2">
    <source>
        <dbReference type="PROSITE" id="PS51339"/>
    </source>
</evidence>
<evidence type="ECO:0000313" key="3">
    <source>
        <dbReference type="EMBL" id="KAF7281630.1"/>
    </source>
</evidence>
<gene>
    <name evidence="3" type="ORF">GWI33_004490</name>
</gene>
<reference evidence="3" key="1">
    <citation type="submission" date="2020-08" db="EMBL/GenBank/DDBJ databases">
        <title>Genome sequencing and assembly of the red palm weevil Rhynchophorus ferrugineus.</title>
        <authorList>
            <person name="Dias G.B."/>
            <person name="Bergman C.M."/>
            <person name="Manee M."/>
        </authorList>
    </citation>
    <scope>NUCLEOTIDE SEQUENCE</scope>
    <source>
        <strain evidence="3">AA-2017</strain>
        <tissue evidence="3">Whole larva</tissue>
    </source>
</reference>
<dbReference type="CDD" id="cd14537">
    <property type="entry name" value="PTP-MTMR10-like"/>
    <property type="match status" value="1"/>
</dbReference>
<dbReference type="PANTHER" id="PTHR10807:SF110">
    <property type="entry name" value="FI17948P1"/>
    <property type="match status" value="1"/>
</dbReference>
<dbReference type="GO" id="GO:0046856">
    <property type="term" value="P:phosphatidylinositol dephosphorylation"/>
    <property type="evidence" value="ECO:0007669"/>
    <property type="project" value="TreeGrafter"/>
</dbReference>
<dbReference type="InterPro" id="IPR010569">
    <property type="entry name" value="Myotubularin-like_Pase_dom"/>
</dbReference>
<sequence>MNDKRDNSSFKSYLDEPVLENITLDDSQKTKFLDGETVVTHAQKVLMYTPLNEDSQILGVLTITTFKLSFASADENDPANCYQQNFLLGVNDVCLSLIDCIYLNGDKKKKLVPGQNISGKVKELLIVCKNMKYFEFSFKLSDKDSGKNIANALLHHVYPKRHQLLFAYDCKEPHEETAAFKEARLFQLKNDWEKELQRTNCPNWRLSMVNHNFHTSPLLIESLIVPQSVTDQIIEKSVEKFRNRFCPIWVWGIYRGAALVRMADLLPGINDRTEENKLLEHIRKSHPEKRPPHIIDLSSPSPKEIQSSYLKLRDLCTPDTPSKFKHQDFKFYASLDSTKWLSHVATCLSKAVEAATHIESENCTVVLQEGNGQDLNCVVSSLTQIILDPFFRTKYGFQSLIQKEWIVLGHPFANRLGHILSKDIEQSPIFLLFLDCVWQLLQQNPKAFQISETYLTTLWDSAHISLFDTFLFNCQHQRLMATMAPKNCPQLILRSVWDWREQFCERDIALFCNPLYDDSFKKTLTISPKLYNLDVWRQCYFRWISNLEIRRGGTPQVDLFTRYLVSEILHIQYNSEFNGKLTGRINKNKEEYLDLIQKVNSFFPFSHNNALVNDPVNNVLLTGDTLDSQSILNLNND</sequence>
<dbReference type="GO" id="GO:0016020">
    <property type="term" value="C:membrane"/>
    <property type="evidence" value="ECO:0007669"/>
    <property type="project" value="TreeGrafter"/>
</dbReference>
<comment type="caution">
    <text evidence="3">The sequence shown here is derived from an EMBL/GenBank/DDBJ whole genome shotgun (WGS) entry which is preliminary data.</text>
</comment>